<dbReference type="Gene3D" id="3.30.60.230">
    <property type="entry name" value="Lsr2, dimerization domain"/>
    <property type="match status" value="1"/>
</dbReference>
<evidence type="ECO:0000256" key="1">
    <source>
        <dbReference type="ARBA" id="ARBA00023125"/>
    </source>
</evidence>
<dbReference type="InterPro" id="IPR036625">
    <property type="entry name" value="E3-bd_dom_sf"/>
</dbReference>
<dbReference type="Pfam" id="PF23359">
    <property type="entry name" value="Lsr2_DNA-bd"/>
    <property type="match status" value="1"/>
</dbReference>
<dbReference type="EMBL" id="SNWQ01000039">
    <property type="protein sequence ID" value="TDO30223.1"/>
    <property type="molecule type" value="Genomic_DNA"/>
</dbReference>
<dbReference type="InterPro" id="IPR024412">
    <property type="entry name" value="Lsr2_dim_dom"/>
</dbReference>
<dbReference type="RefSeq" id="WP_133805693.1">
    <property type="nucleotide sequence ID" value="NZ_SNWQ01000039.1"/>
</dbReference>
<feature type="domain" description="Lsr2 dimerization" evidence="2">
    <location>
        <begin position="1"/>
        <end position="61"/>
    </location>
</feature>
<keyword evidence="1" id="KW-0238">DNA-binding</keyword>
<keyword evidence="5" id="KW-1185">Reference proteome</keyword>
<sequence>MVQRTEIQLIDDLDGKEIPTGKGETVPFALDGTSYEIDLRAKNAAALRKTLMAYVAAARPVKSPRAARRRRATDPDARQIKAWARENGYEVADRGRVPGHIQDAYHAAH</sequence>
<dbReference type="InterPro" id="IPR055370">
    <property type="entry name" value="Lsr2_DNA-bd"/>
</dbReference>
<proteinExistence type="predicted"/>
<dbReference type="AlphaFoldDB" id="A0A4R6J4B9"/>
<dbReference type="Gene3D" id="4.10.320.10">
    <property type="entry name" value="E3-binding domain"/>
    <property type="match status" value="1"/>
</dbReference>
<dbReference type="GO" id="GO:0003677">
    <property type="term" value="F:DNA binding"/>
    <property type="evidence" value="ECO:0007669"/>
    <property type="project" value="UniProtKB-KW"/>
</dbReference>
<accession>A0A4R6J4B9</accession>
<reference evidence="4 5" key="1">
    <citation type="submission" date="2019-03" db="EMBL/GenBank/DDBJ databases">
        <title>Genomic Encyclopedia of Type Strains, Phase III (KMG-III): the genomes of soil and plant-associated and newly described type strains.</title>
        <authorList>
            <person name="Whitman W."/>
        </authorList>
    </citation>
    <scope>NUCLEOTIDE SEQUENCE [LARGE SCALE GENOMIC DNA]</scope>
    <source>
        <strain evidence="4 5">VKM Ac-2527</strain>
    </source>
</reference>
<dbReference type="OrthoDB" id="4113332at2"/>
<name>A0A4R6J4B9_9ACTN</name>
<evidence type="ECO:0000313" key="5">
    <source>
        <dbReference type="Proteomes" id="UP000295388"/>
    </source>
</evidence>
<gene>
    <name evidence="4" type="ORF">EV643_13922</name>
</gene>
<evidence type="ECO:0000259" key="2">
    <source>
        <dbReference type="Pfam" id="PF11774"/>
    </source>
</evidence>
<dbReference type="GO" id="GO:0016746">
    <property type="term" value="F:acyltransferase activity"/>
    <property type="evidence" value="ECO:0007669"/>
    <property type="project" value="InterPro"/>
</dbReference>
<dbReference type="Pfam" id="PF11774">
    <property type="entry name" value="Lsr2"/>
    <property type="match status" value="1"/>
</dbReference>
<comment type="caution">
    <text evidence="4">The sequence shown here is derived from an EMBL/GenBank/DDBJ whole genome shotgun (WGS) entry which is preliminary data.</text>
</comment>
<dbReference type="InterPro" id="IPR042261">
    <property type="entry name" value="Lsr2-like_dimerization"/>
</dbReference>
<organism evidence="4 5">
    <name type="scientific">Kribbella caucasensis</name>
    <dbReference type="NCBI Taxonomy" id="2512215"/>
    <lineage>
        <taxon>Bacteria</taxon>
        <taxon>Bacillati</taxon>
        <taxon>Actinomycetota</taxon>
        <taxon>Actinomycetes</taxon>
        <taxon>Propionibacteriales</taxon>
        <taxon>Kribbellaceae</taxon>
        <taxon>Kribbella</taxon>
    </lineage>
</organism>
<evidence type="ECO:0000313" key="4">
    <source>
        <dbReference type="EMBL" id="TDO30223.1"/>
    </source>
</evidence>
<feature type="domain" description="Lsr2 DNA-binding" evidence="3">
    <location>
        <begin position="74"/>
        <end position="108"/>
    </location>
</feature>
<dbReference type="Proteomes" id="UP000295388">
    <property type="component" value="Unassembled WGS sequence"/>
</dbReference>
<evidence type="ECO:0000259" key="3">
    <source>
        <dbReference type="Pfam" id="PF23359"/>
    </source>
</evidence>
<protein>
    <submittedName>
        <fullName evidence="4">Lsr2 protein</fullName>
    </submittedName>
</protein>